<evidence type="ECO:0000256" key="2">
    <source>
        <dbReference type="ARBA" id="ARBA00022692"/>
    </source>
</evidence>
<dbReference type="GO" id="GO:0016020">
    <property type="term" value="C:membrane"/>
    <property type="evidence" value="ECO:0007669"/>
    <property type="project" value="UniProtKB-SubCell"/>
</dbReference>
<dbReference type="PROSITE" id="PS50262">
    <property type="entry name" value="G_PROTEIN_RECEP_F1_2"/>
    <property type="match status" value="1"/>
</dbReference>
<evidence type="ECO:0000256" key="4">
    <source>
        <dbReference type="ARBA" id="ARBA00023136"/>
    </source>
</evidence>
<feature type="transmembrane region" description="Helical" evidence="5">
    <location>
        <begin position="129"/>
        <end position="150"/>
    </location>
</feature>
<evidence type="ECO:0000313" key="8">
    <source>
        <dbReference type="Proteomes" id="UP000070444"/>
    </source>
</evidence>
<evidence type="ECO:0000259" key="6">
    <source>
        <dbReference type="PROSITE" id="PS50262"/>
    </source>
</evidence>
<dbReference type="EMBL" id="KQ964457">
    <property type="protein sequence ID" value="KXN72206.1"/>
    <property type="molecule type" value="Genomic_DNA"/>
</dbReference>
<name>A0A137PB52_CONC2</name>
<dbReference type="InterPro" id="IPR000276">
    <property type="entry name" value="GPCR_Rhodpsn"/>
</dbReference>
<feature type="transmembrane region" description="Helical" evidence="5">
    <location>
        <begin position="20"/>
        <end position="39"/>
    </location>
</feature>
<evidence type="ECO:0000256" key="5">
    <source>
        <dbReference type="SAM" id="Phobius"/>
    </source>
</evidence>
<feature type="transmembrane region" description="Helical" evidence="5">
    <location>
        <begin position="51"/>
        <end position="79"/>
    </location>
</feature>
<accession>A0A137PB52</accession>
<keyword evidence="2 5" id="KW-0812">Transmembrane</keyword>
<organism evidence="7 8">
    <name type="scientific">Conidiobolus coronatus (strain ATCC 28846 / CBS 209.66 / NRRL 28638)</name>
    <name type="common">Delacroixia coronata</name>
    <dbReference type="NCBI Taxonomy" id="796925"/>
    <lineage>
        <taxon>Eukaryota</taxon>
        <taxon>Fungi</taxon>
        <taxon>Fungi incertae sedis</taxon>
        <taxon>Zoopagomycota</taxon>
        <taxon>Entomophthoromycotina</taxon>
        <taxon>Entomophthoromycetes</taxon>
        <taxon>Entomophthorales</taxon>
        <taxon>Ancylistaceae</taxon>
        <taxon>Conidiobolus</taxon>
    </lineage>
</organism>
<sequence length="279" mass="31241">MDYYKIRELAYPYNYAESIAAIFFSITGTILSTLVLHIILKNKWKNLSVGLKLICFTLVFDILHSFVAFTCGICNLVGFADYLNSKLSCTLNAVTIVFTCITSINIVGVVALERYFLIVKDKVLYNNTYYLIVLSLQMIILLSCVISGAFGSFSIGSTSVYCVYDTTTWAGIAGTIIIVLSISISISMTYFSYISIIVKRRKLTLQNQNILPFNAKKIKRDANVTIIKSGLIIFASTFANLPYIVYLFIELIDPKYLTPKIQTICTISSIAKTKNRSLE</sequence>
<gene>
    <name evidence="7" type="ORF">CONCODRAFT_4951</name>
</gene>
<dbReference type="CDD" id="cd00637">
    <property type="entry name" value="7tm_classA_rhodopsin-like"/>
    <property type="match status" value="1"/>
</dbReference>
<feature type="domain" description="G-protein coupled receptors family 1 profile" evidence="6">
    <location>
        <begin position="31"/>
        <end position="279"/>
    </location>
</feature>
<dbReference type="PROSITE" id="PS00237">
    <property type="entry name" value="G_PROTEIN_RECEP_F1_1"/>
    <property type="match status" value="1"/>
</dbReference>
<dbReference type="Gene3D" id="1.20.1070.10">
    <property type="entry name" value="Rhodopsin 7-helix transmembrane proteins"/>
    <property type="match status" value="1"/>
</dbReference>
<proteinExistence type="predicted"/>
<feature type="transmembrane region" description="Helical" evidence="5">
    <location>
        <begin position="91"/>
        <end position="117"/>
    </location>
</feature>
<evidence type="ECO:0000256" key="1">
    <source>
        <dbReference type="ARBA" id="ARBA00004370"/>
    </source>
</evidence>
<dbReference type="AlphaFoldDB" id="A0A137PB52"/>
<keyword evidence="8" id="KW-1185">Reference proteome</keyword>
<evidence type="ECO:0000256" key="3">
    <source>
        <dbReference type="ARBA" id="ARBA00022989"/>
    </source>
</evidence>
<reference evidence="7 8" key="1">
    <citation type="journal article" date="2015" name="Genome Biol. Evol.">
        <title>Phylogenomic analyses indicate that early fungi evolved digesting cell walls of algal ancestors of land plants.</title>
        <authorList>
            <person name="Chang Y."/>
            <person name="Wang S."/>
            <person name="Sekimoto S."/>
            <person name="Aerts A.L."/>
            <person name="Choi C."/>
            <person name="Clum A."/>
            <person name="LaButti K.M."/>
            <person name="Lindquist E.A."/>
            <person name="Yee Ngan C."/>
            <person name="Ohm R.A."/>
            <person name="Salamov A.A."/>
            <person name="Grigoriev I.V."/>
            <person name="Spatafora J.W."/>
            <person name="Berbee M.L."/>
        </authorList>
    </citation>
    <scope>NUCLEOTIDE SEQUENCE [LARGE SCALE GENOMIC DNA]</scope>
    <source>
        <strain evidence="7 8">NRRL 28638</strain>
    </source>
</reference>
<keyword evidence="3 5" id="KW-1133">Transmembrane helix</keyword>
<keyword evidence="4 5" id="KW-0472">Membrane</keyword>
<feature type="transmembrane region" description="Helical" evidence="5">
    <location>
        <begin position="226"/>
        <end position="249"/>
    </location>
</feature>
<feature type="transmembrane region" description="Helical" evidence="5">
    <location>
        <begin position="170"/>
        <end position="193"/>
    </location>
</feature>
<dbReference type="SUPFAM" id="SSF81321">
    <property type="entry name" value="Family A G protein-coupled receptor-like"/>
    <property type="match status" value="1"/>
</dbReference>
<comment type="subcellular location">
    <subcellularLocation>
        <location evidence="1">Membrane</location>
    </subcellularLocation>
</comment>
<dbReference type="InterPro" id="IPR017452">
    <property type="entry name" value="GPCR_Rhodpsn_7TM"/>
</dbReference>
<protein>
    <recommendedName>
        <fullName evidence="6">G-protein coupled receptors family 1 profile domain-containing protein</fullName>
    </recommendedName>
</protein>
<dbReference type="GO" id="GO:0004930">
    <property type="term" value="F:G protein-coupled receptor activity"/>
    <property type="evidence" value="ECO:0007669"/>
    <property type="project" value="InterPro"/>
</dbReference>
<dbReference type="Proteomes" id="UP000070444">
    <property type="component" value="Unassembled WGS sequence"/>
</dbReference>
<evidence type="ECO:0000313" key="7">
    <source>
        <dbReference type="EMBL" id="KXN72206.1"/>
    </source>
</evidence>